<dbReference type="Pfam" id="PF00392">
    <property type="entry name" value="GntR"/>
    <property type="match status" value="1"/>
</dbReference>
<dbReference type="Gene3D" id="1.20.120.530">
    <property type="entry name" value="GntR ligand-binding domain-like"/>
    <property type="match status" value="1"/>
</dbReference>
<proteinExistence type="predicted"/>
<evidence type="ECO:0000259" key="4">
    <source>
        <dbReference type="PROSITE" id="PS50949"/>
    </source>
</evidence>
<dbReference type="PANTHER" id="PTHR43537">
    <property type="entry name" value="TRANSCRIPTIONAL REGULATOR, GNTR FAMILY"/>
    <property type="match status" value="1"/>
</dbReference>
<dbReference type="PROSITE" id="PS50949">
    <property type="entry name" value="HTH_GNTR"/>
    <property type="match status" value="1"/>
</dbReference>
<dbReference type="OrthoDB" id="8851860at2"/>
<protein>
    <submittedName>
        <fullName evidence="5 6">GntR family transcriptional regulator</fullName>
    </submittedName>
</protein>
<dbReference type="InterPro" id="IPR036388">
    <property type="entry name" value="WH-like_DNA-bd_sf"/>
</dbReference>
<dbReference type="InterPro" id="IPR000524">
    <property type="entry name" value="Tscrpt_reg_HTH_GntR"/>
</dbReference>
<dbReference type="SUPFAM" id="SSF46785">
    <property type="entry name" value="Winged helix' DNA-binding domain"/>
    <property type="match status" value="1"/>
</dbReference>
<feature type="domain" description="HTH gntR-type" evidence="4">
    <location>
        <begin position="16"/>
        <end position="83"/>
    </location>
</feature>
<keyword evidence="7" id="KW-1185">Reference proteome</keyword>
<dbReference type="GO" id="GO:0003677">
    <property type="term" value="F:DNA binding"/>
    <property type="evidence" value="ECO:0007669"/>
    <property type="project" value="UniProtKB-KW"/>
</dbReference>
<evidence type="ECO:0000313" key="7">
    <source>
        <dbReference type="Proteomes" id="UP000298763"/>
    </source>
</evidence>
<reference evidence="6 7" key="1">
    <citation type="submission" date="2019-05" db="EMBL/GenBank/DDBJ databases">
        <title>Draft Genome Sequences of Six Type Strains of the Genus Massilia.</title>
        <authorList>
            <person name="Miess H."/>
            <person name="Frediansyhah A."/>
            <person name="Gross H."/>
        </authorList>
    </citation>
    <scope>NUCLEOTIDE SEQUENCE [LARGE SCALE GENOMIC DNA]</scope>
    <source>
        <strain evidence="6 7">DSMZ 26121</strain>
    </source>
</reference>
<evidence type="ECO:0000313" key="5">
    <source>
        <dbReference type="EMBL" id="MBB3221035.1"/>
    </source>
</evidence>
<keyword evidence="1" id="KW-0805">Transcription regulation</keyword>
<dbReference type="InterPro" id="IPR011711">
    <property type="entry name" value="GntR_C"/>
</dbReference>
<dbReference type="GO" id="GO:0003700">
    <property type="term" value="F:DNA-binding transcription factor activity"/>
    <property type="evidence" value="ECO:0007669"/>
    <property type="project" value="InterPro"/>
</dbReference>
<dbReference type="EMBL" id="CP040017">
    <property type="protein sequence ID" value="QCP10239.1"/>
    <property type="molecule type" value="Genomic_DNA"/>
</dbReference>
<dbReference type="SUPFAM" id="SSF48008">
    <property type="entry name" value="GntR ligand-binding domain-like"/>
    <property type="match status" value="1"/>
</dbReference>
<dbReference type="Gene3D" id="1.10.10.10">
    <property type="entry name" value="Winged helix-like DNA-binding domain superfamily/Winged helix DNA-binding domain"/>
    <property type="match status" value="1"/>
</dbReference>
<dbReference type="Proteomes" id="UP000584325">
    <property type="component" value="Unassembled WGS sequence"/>
</dbReference>
<sequence length="234" mass="25376">MIPGLPSTPFRLDRLRNASSQVFDHLRGLIVTLVLAPGTQLHRSELADYYGLSSTPLRDALSRLGEEGLVDIVPQQTTTVSRIDVDAARQAHLLRLSLELEVVNSLAQAPDAALALALQQSIAQQRLAAQLQDDAAFDRASTAFHRQLFKHAQVADLWELLLRQGGNLERLQRLQPRTGAQHVLADHAGIADAIGRGDGGLAMDRVRQCLGDALAGVAAIRAKYPEYLGTGDSR</sequence>
<accession>A0A4P8HKG8</accession>
<dbReference type="RefSeq" id="WP_137313123.1">
    <property type="nucleotide sequence ID" value="NZ_CP040017.1"/>
</dbReference>
<dbReference type="EMBL" id="JACHXS010000003">
    <property type="protein sequence ID" value="MBB3221035.1"/>
    <property type="molecule type" value="Genomic_DNA"/>
</dbReference>
<evidence type="ECO:0000313" key="8">
    <source>
        <dbReference type="Proteomes" id="UP000584325"/>
    </source>
</evidence>
<name>A0A4P8HKG8_9BURK</name>
<dbReference type="SMART" id="SM00895">
    <property type="entry name" value="FCD"/>
    <property type="match status" value="1"/>
</dbReference>
<dbReference type="SMART" id="SM00345">
    <property type="entry name" value="HTH_GNTR"/>
    <property type="match status" value="1"/>
</dbReference>
<evidence type="ECO:0000256" key="1">
    <source>
        <dbReference type="ARBA" id="ARBA00023015"/>
    </source>
</evidence>
<dbReference type="Pfam" id="PF07729">
    <property type="entry name" value="FCD"/>
    <property type="match status" value="1"/>
</dbReference>
<organism evidence="5 8">
    <name type="scientific">Pseudoduganella umbonata</name>
    <dbReference type="NCBI Taxonomy" id="864828"/>
    <lineage>
        <taxon>Bacteria</taxon>
        <taxon>Pseudomonadati</taxon>
        <taxon>Pseudomonadota</taxon>
        <taxon>Betaproteobacteria</taxon>
        <taxon>Burkholderiales</taxon>
        <taxon>Oxalobacteraceae</taxon>
        <taxon>Telluria group</taxon>
        <taxon>Pseudoduganella</taxon>
    </lineage>
</organism>
<evidence type="ECO:0000256" key="3">
    <source>
        <dbReference type="ARBA" id="ARBA00023163"/>
    </source>
</evidence>
<dbReference type="AlphaFoldDB" id="A0A4P8HKG8"/>
<evidence type="ECO:0000256" key="2">
    <source>
        <dbReference type="ARBA" id="ARBA00023125"/>
    </source>
</evidence>
<dbReference type="InterPro" id="IPR036390">
    <property type="entry name" value="WH_DNA-bd_sf"/>
</dbReference>
<evidence type="ECO:0000313" key="6">
    <source>
        <dbReference type="EMBL" id="QCP10239.1"/>
    </source>
</evidence>
<dbReference type="Proteomes" id="UP000298763">
    <property type="component" value="Chromosome"/>
</dbReference>
<reference evidence="5 8" key="2">
    <citation type="submission" date="2020-08" db="EMBL/GenBank/DDBJ databases">
        <title>Genomic Encyclopedia of Type Strains, Phase III (KMG-III): the genomes of soil and plant-associated and newly described type strains.</title>
        <authorList>
            <person name="Whitman W."/>
        </authorList>
    </citation>
    <scope>NUCLEOTIDE SEQUENCE [LARGE SCALE GENOMIC DNA]</scope>
    <source>
        <strain evidence="5 8">CECT 7753</strain>
    </source>
</reference>
<keyword evidence="2 5" id="KW-0238">DNA-binding</keyword>
<gene>
    <name evidence="6" type="ORF">FCL38_07225</name>
    <name evidence="5" type="ORF">FHS02_001842</name>
</gene>
<keyword evidence="3" id="KW-0804">Transcription</keyword>
<dbReference type="PANTHER" id="PTHR43537:SF45">
    <property type="entry name" value="GNTR FAMILY REGULATORY PROTEIN"/>
    <property type="match status" value="1"/>
</dbReference>
<dbReference type="InterPro" id="IPR008920">
    <property type="entry name" value="TF_FadR/GntR_C"/>
</dbReference>